<keyword evidence="10" id="KW-0472">Membrane</keyword>
<dbReference type="GO" id="GO:0005524">
    <property type="term" value="F:ATP binding"/>
    <property type="evidence" value="ECO:0007669"/>
    <property type="project" value="UniProtKB-KW"/>
</dbReference>
<feature type="transmembrane region" description="Helical" evidence="10">
    <location>
        <begin position="157"/>
        <end position="179"/>
    </location>
</feature>
<comment type="caution">
    <text evidence="12">The sequence shown here is derived from an EMBL/GenBank/DDBJ whole genome shotgun (WGS) entry which is preliminary data.</text>
</comment>
<evidence type="ECO:0000256" key="10">
    <source>
        <dbReference type="SAM" id="Phobius"/>
    </source>
</evidence>
<feature type="transmembrane region" description="Helical" evidence="10">
    <location>
        <begin position="83"/>
        <end position="107"/>
    </location>
</feature>
<dbReference type="PROSITE" id="PS50109">
    <property type="entry name" value="HIS_KIN"/>
    <property type="match status" value="1"/>
</dbReference>
<dbReference type="GO" id="GO:0000156">
    <property type="term" value="F:phosphorelay response regulator activity"/>
    <property type="evidence" value="ECO:0007669"/>
    <property type="project" value="TreeGrafter"/>
</dbReference>
<dbReference type="Pfam" id="PF02518">
    <property type="entry name" value="HATPase_c"/>
    <property type="match status" value="1"/>
</dbReference>
<dbReference type="Pfam" id="PF00512">
    <property type="entry name" value="HisKA"/>
    <property type="match status" value="1"/>
</dbReference>
<dbReference type="GO" id="GO:0000155">
    <property type="term" value="F:phosphorelay sensor kinase activity"/>
    <property type="evidence" value="ECO:0007669"/>
    <property type="project" value="InterPro"/>
</dbReference>
<dbReference type="InterPro" id="IPR003661">
    <property type="entry name" value="HisK_dim/P_dom"/>
</dbReference>
<dbReference type="CDD" id="cd00082">
    <property type="entry name" value="HisKA"/>
    <property type="match status" value="1"/>
</dbReference>
<evidence type="ECO:0000256" key="3">
    <source>
        <dbReference type="ARBA" id="ARBA00022553"/>
    </source>
</evidence>
<dbReference type="AlphaFoldDB" id="A0A4Q1D5P5"/>
<dbReference type="Gene3D" id="3.30.565.10">
    <property type="entry name" value="Histidine kinase-like ATPase, C-terminal domain"/>
    <property type="match status" value="1"/>
</dbReference>
<dbReference type="Proteomes" id="UP000290545">
    <property type="component" value="Unassembled WGS sequence"/>
</dbReference>
<dbReference type="SMART" id="SM00388">
    <property type="entry name" value="HisKA"/>
    <property type="match status" value="1"/>
</dbReference>
<dbReference type="PRINTS" id="PR00344">
    <property type="entry name" value="BCTRLSENSOR"/>
</dbReference>
<dbReference type="EC" id="2.7.13.3" evidence="2"/>
<dbReference type="SMART" id="SM00387">
    <property type="entry name" value="HATPase_c"/>
    <property type="match status" value="1"/>
</dbReference>
<dbReference type="GO" id="GO:0030295">
    <property type="term" value="F:protein kinase activator activity"/>
    <property type="evidence" value="ECO:0007669"/>
    <property type="project" value="TreeGrafter"/>
</dbReference>
<feature type="coiled-coil region" evidence="9">
    <location>
        <begin position="194"/>
        <end position="227"/>
    </location>
</feature>
<dbReference type="Gene3D" id="1.10.287.130">
    <property type="match status" value="1"/>
</dbReference>
<evidence type="ECO:0000256" key="6">
    <source>
        <dbReference type="ARBA" id="ARBA00022777"/>
    </source>
</evidence>
<accession>A0A4Q1D5P5</accession>
<dbReference type="InterPro" id="IPR005467">
    <property type="entry name" value="His_kinase_dom"/>
</dbReference>
<dbReference type="InterPro" id="IPR050351">
    <property type="entry name" value="BphY/WalK/GraS-like"/>
</dbReference>
<keyword evidence="7" id="KW-0067">ATP-binding</keyword>
<name>A0A4Q1D5P5_9BACT</name>
<organism evidence="12 13">
    <name type="scientific">Filimonas effusa</name>
    <dbReference type="NCBI Taxonomy" id="2508721"/>
    <lineage>
        <taxon>Bacteria</taxon>
        <taxon>Pseudomonadati</taxon>
        <taxon>Bacteroidota</taxon>
        <taxon>Chitinophagia</taxon>
        <taxon>Chitinophagales</taxon>
        <taxon>Chitinophagaceae</taxon>
        <taxon>Filimonas</taxon>
    </lineage>
</organism>
<keyword evidence="8" id="KW-0902">Two-component regulatory system</keyword>
<evidence type="ECO:0000256" key="4">
    <source>
        <dbReference type="ARBA" id="ARBA00022679"/>
    </source>
</evidence>
<evidence type="ECO:0000259" key="11">
    <source>
        <dbReference type="PROSITE" id="PS50109"/>
    </source>
</evidence>
<evidence type="ECO:0000256" key="9">
    <source>
        <dbReference type="SAM" id="Coils"/>
    </source>
</evidence>
<evidence type="ECO:0000256" key="2">
    <source>
        <dbReference type="ARBA" id="ARBA00012438"/>
    </source>
</evidence>
<keyword evidence="3" id="KW-0597">Phosphoprotein</keyword>
<keyword evidence="5" id="KW-0547">Nucleotide-binding</keyword>
<proteinExistence type="predicted"/>
<keyword evidence="4" id="KW-0808">Transferase</keyword>
<reference evidence="12 13" key="1">
    <citation type="submission" date="2019-01" db="EMBL/GenBank/DDBJ databases">
        <title>Filimonas sp. strain TTM-71.</title>
        <authorList>
            <person name="Chen W.-M."/>
        </authorList>
    </citation>
    <scope>NUCLEOTIDE SEQUENCE [LARGE SCALE GENOMIC DNA]</scope>
    <source>
        <strain evidence="12 13">TTM-71</strain>
    </source>
</reference>
<dbReference type="InterPro" id="IPR036890">
    <property type="entry name" value="HATPase_C_sf"/>
</dbReference>
<evidence type="ECO:0000256" key="7">
    <source>
        <dbReference type="ARBA" id="ARBA00022840"/>
    </source>
</evidence>
<dbReference type="SUPFAM" id="SSF47384">
    <property type="entry name" value="Homodimeric domain of signal transducing histidine kinase"/>
    <property type="match status" value="1"/>
</dbReference>
<evidence type="ECO:0000256" key="1">
    <source>
        <dbReference type="ARBA" id="ARBA00000085"/>
    </source>
</evidence>
<evidence type="ECO:0000313" key="13">
    <source>
        <dbReference type="Proteomes" id="UP000290545"/>
    </source>
</evidence>
<keyword evidence="9" id="KW-0175">Coiled coil</keyword>
<dbReference type="InterPro" id="IPR003594">
    <property type="entry name" value="HATPase_dom"/>
</dbReference>
<dbReference type="InterPro" id="IPR036097">
    <property type="entry name" value="HisK_dim/P_sf"/>
</dbReference>
<feature type="transmembrane region" description="Helical" evidence="10">
    <location>
        <begin position="32"/>
        <end position="50"/>
    </location>
</feature>
<keyword evidence="10" id="KW-1133">Transmembrane helix</keyword>
<evidence type="ECO:0000256" key="8">
    <source>
        <dbReference type="ARBA" id="ARBA00023012"/>
    </source>
</evidence>
<keyword evidence="6 12" id="KW-0418">Kinase</keyword>
<dbReference type="GO" id="GO:0007234">
    <property type="term" value="P:osmosensory signaling via phosphorelay pathway"/>
    <property type="evidence" value="ECO:0007669"/>
    <property type="project" value="TreeGrafter"/>
</dbReference>
<gene>
    <name evidence="12" type="ORF">ESB13_12705</name>
</gene>
<keyword evidence="10" id="KW-0812">Transmembrane</keyword>
<dbReference type="EMBL" id="SDHZ01000002">
    <property type="protein sequence ID" value="RXK82981.1"/>
    <property type="molecule type" value="Genomic_DNA"/>
</dbReference>
<feature type="transmembrane region" description="Helical" evidence="10">
    <location>
        <begin position="127"/>
        <end position="145"/>
    </location>
</feature>
<dbReference type="RefSeq" id="WP_129003841.1">
    <property type="nucleotide sequence ID" value="NZ_SDHZ01000002.1"/>
</dbReference>
<protein>
    <recommendedName>
        <fullName evidence="2">histidine kinase</fullName>
        <ecNumber evidence="2">2.7.13.3</ecNumber>
    </recommendedName>
</protein>
<dbReference type="PANTHER" id="PTHR42878:SF7">
    <property type="entry name" value="SENSOR HISTIDINE KINASE GLRK"/>
    <property type="match status" value="1"/>
</dbReference>
<dbReference type="SUPFAM" id="SSF55874">
    <property type="entry name" value="ATPase domain of HSP90 chaperone/DNA topoisomerase II/histidine kinase"/>
    <property type="match status" value="1"/>
</dbReference>
<keyword evidence="13" id="KW-1185">Reference proteome</keyword>
<feature type="transmembrane region" description="Helical" evidence="10">
    <location>
        <begin position="56"/>
        <end position="76"/>
    </location>
</feature>
<feature type="domain" description="Histidine kinase" evidence="11">
    <location>
        <begin position="231"/>
        <end position="447"/>
    </location>
</feature>
<evidence type="ECO:0000313" key="12">
    <source>
        <dbReference type="EMBL" id="RXK82981.1"/>
    </source>
</evidence>
<dbReference type="OrthoDB" id="9810447at2"/>
<evidence type="ECO:0000256" key="5">
    <source>
        <dbReference type="ARBA" id="ARBA00022741"/>
    </source>
</evidence>
<dbReference type="InterPro" id="IPR004358">
    <property type="entry name" value="Sig_transdc_His_kin-like_C"/>
</dbReference>
<dbReference type="PANTHER" id="PTHR42878">
    <property type="entry name" value="TWO-COMPONENT HISTIDINE KINASE"/>
    <property type="match status" value="1"/>
</dbReference>
<comment type="catalytic activity">
    <reaction evidence="1">
        <text>ATP + protein L-histidine = ADP + protein N-phospho-L-histidine.</text>
        <dbReference type="EC" id="2.7.13.3"/>
    </reaction>
</comment>
<sequence>MYAASTFAFVNRLISSGTHSDMPLDEVKRTKLTNICVLSCMPVTTFFLIVNLLKQYYTLGFINLAILAGGATILYINYQRRYYLARLLLLIVSNIIFTVSSILYHNGGEHFLLLTIILAVILYNNKWFIYIFSGITAIAYIWVYIEKSRSPIITNVGGTRAIINLAMMLLLFIISLNYFKQQHLHHQQVIEKKNKALYDQKIQLLAQKDALEENNQMLGELNRTKEKLFSIIAHDMRSPLGSLRGSLDLLQQRMISAAEFEQIAAILIQQVDDLQASQENLLQWSRSQLTGISVKEQLVSLRKLAEEKTAFLQPQAVKKDILIRIDITDQALVKADMDHCSLILRNLLTNAIKFSPVGGLIIVSSQAHKNFVCLSISDQGIGISQAQLDLLNSGSVNVSTRGTSNEKGTGLGLLLCKEFLEKNGGRLEITANHPKGSVVSFLLPIAS</sequence>